<name>C7M007_ACIFD</name>
<dbReference type="HOGENOM" id="CLU_2550599_0_0_11"/>
<proteinExistence type="predicted"/>
<gene>
    <name evidence="2" type="ordered locus">Afer_1390</name>
</gene>
<dbReference type="Proteomes" id="UP000000771">
    <property type="component" value="Chromosome"/>
</dbReference>
<sequence>MMRVMPSNTITRRRAGASPGGLRRLVSLQQRVTGSRQAAAVRNQLVAELHAQGVPTRVLAEQLGMSVPGVQRIIHLHTRAGG</sequence>
<reference evidence="2 3" key="1">
    <citation type="journal article" date="2009" name="Stand. Genomic Sci.">
        <title>Complete genome sequence of Acidimicrobium ferrooxidans type strain (ICP).</title>
        <authorList>
            <person name="Clum A."/>
            <person name="Nolan M."/>
            <person name="Lang E."/>
            <person name="Glavina Del Rio T."/>
            <person name="Tice H."/>
            <person name="Copeland A."/>
            <person name="Cheng J.F."/>
            <person name="Lucas S."/>
            <person name="Chen F."/>
            <person name="Bruce D."/>
            <person name="Goodwin L."/>
            <person name="Pitluck S."/>
            <person name="Ivanova N."/>
            <person name="Mavrommatis K."/>
            <person name="Mikhailova N."/>
            <person name="Pati A."/>
            <person name="Chen A."/>
            <person name="Palaniappan K."/>
            <person name="Goker M."/>
            <person name="Spring S."/>
            <person name="Land M."/>
            <person name="Hauser L."/>
            <person name="Chang Y.J."/>
            <person name="Jeffries C.C."/>
            <person name="Chain P."/>
            <person name="Bristow J."/>
            <person name="Eisen J.A."/>
            <person name="Markowitz V."/>
            <person name="Hugenholtz P."/>
            <person name="Kyrpides N.C."/>
            <person name="Klenk H.P."/>
            <person name="Lapidus A."/>
        </authorList>
    </citation>
    <scope>NUCLEOTIDE SEQUENCE [LARGE SCALE GENOMIC DNA]</scope>
    <source>
        <strain evidence="3">DSM 10331 / JCM 15462 / NBRC 103882 / ICP</strain>
    </source>
</reference>
<feature type="compositionally biased region" description="Polar residues" evidence="1">
    <location>
        <begin position="1"/>
        <end position="10"/>
    </location>
</feature>
<evidence type="ECO:0000313" key="3">
    <source>
        <dbReference type="Proteomes" id="UP000000771"/>
    </source>
</evidence>
<feature type="region of interest" description="Disordered" evidence="1">
    <location>
        <begin position="1"/>
        <end position="21"/>
    </location>
</feature>
<dbReference type="KEGG" id="afo:Afer_1390"/>
<dbReference type="EMBL" id="CP001631">
    <property type="protein sequence ID" value="ACU54315.1"/>
    <property type="molecule type" value="Genomic_DNA"/>
</dbReference>
<keyword evidence="3" id="KW-1185">Reference proteome</keyword>
<accession>C7M007</accession>
<protein>
    <submittedName>
        <fullName evidence="2">Uncharacterized protein</fullName>
    </submittedName>
</protein>
<evidence type="ECO:0000256" key="1">
    <source>
        <dbReference type="SAM" id="MobiDB-lite"/>
    </source>
</evidence>
<evidence type="ECO:0000313" key="2">
    <source>
        <dbReference type="EMBL" id="ACU54315.1"/>
    </source>
</evidence>
<dbReference type="AlphaFoldDB" id="C7M007"/>
<organism evidence="2 3">
    <name type="scientific">Acidimicrobium ferrooxidans (strain DSM 10331 / JCM 15462 / NBRC 103882 / ICP)</name>
    <dbReference type="NCBI Taxonomy" id="525909"/>
    <lineage>
        <taxon>Bacteria</taxon>
        <taxon>Bacillati</taxon>
        <taxon>Actinomycetota</taxon>
        <taxon>Acidimicrobiia</taxon>
        <taxon>Acidimicrobiales</taxon>
        <taxon>Acidimicrobiaceae</taxon>
        <taxon>Acidimicrobium</taxon>
    </lineage>
</organism>